<dbReference type="EC" id="1.11.1.24" evidence="2"/>
<dbReference type="AlphaFoldDB" id="A0A5C5XJ41"/>
<evidence type="ECO:0000256" key="9">
    <source>
        <dbReference type="ARBA" id="ARBA00038489"/>
    </source>
</evidence>
<evidence type="ECO:0000256" key="2">
    <source>
        <dbReference type="ARBA" id="ARBA00013017"/>
    </source>
</evidence>
<evidence type="ECO:0000256" key="4">
    <source>
        <dbReference type="ARBA" id="ARBA00022862"/>
    </source>
</evidence>
<keyword evidence="7" id="KW-0676">Redox-active center</keyword>
<reference evidence="13 14" key="1">
    <citation type="submission" date="2019-02" db="EMBL/GenBank/DDBJ databases">
        <title>Deep-cultivation of Planctomycetes and their phenomic and genomic characterization uncovers novel biology.</title>
        <authorList>
            <person name="Wiegand S."/>
            <person name="Jogler M."/>
            <person name="Boedeker C."/>
            <person name="Pinto D."/>
            <person name="Vollmers J."/>
            <person name="Rivas-Marin E."/>
            <person name="Kohn T."/>
            <person name="Peeters S.H."/>
            <person name="Heuer A."/>
            <person name="Rast P."/>
            <person name="Oberbeckmann S."/>
            <person name="Bunk B."/>
            <person name="Jeske O."/>
            <person name="Meyerdierks A."/>
            <person name="Storesund J.E."/>
            <person name="Kallscheuer N."/>
            <person name="Luecker S."/>
            <person name="Lage O.M."/>
            <person name="Pohl T."/>
            <person name="Merkel B.J."/>
            <person name="Hornburger P."/>
            <person name="Mueller R.-W."/>
            <person name="Bruemmer F."/>
            <person name="Labrenz M."/>
            <person name="Spormann A.M."/>
            <person name="Op Den Camp H."/>
            <person name="Overmann J."/>
            <person name="Amann R."/>
            <person name="Jetten M.S.M."/>
            <person name="Mascher T."/>
            <person name="Medema M.H."/>
            <person name="Devos D.P."/>
            <person name="Kaster A.-K."/>
            <person name="Ovreas L."/>
            <person name="Rohde M."/>
            <person name="Galperin M.Y."/>
            <person name="Jogler C."/>
        </authorList>
    </citation>
    <scope>NUCLEOTIDE SEQUENCE [LARGE SCALE GENOMIC DNA]</scope>
    <source>
        <strain evidence="13 14">Pan54</strain>
    </source>
</reference>
<dbReference type="Proteomes" id="UP000316095">
    <property type="component" value="Unassembled WGS sequence"/>
</dbReference>
<dbReference type="OrthoDB" id="283198at2"/>
<dbReference type="PANTHER" id="PTHR42801:SF4">
    <property type="entry name" value="AHPC_TSA FAMILY PROTEIN"/>
    <property type="match status" value="1"/>
</dbReference>
<dbReference type="GO" id="GO:0008379">
    <property type="term" value="F:thioredoxin peroxidase activity"/>
    <property type="evidence" value="ECO:0007669"/>
    <property type="project" value="TreeGrafter"/>
</dbReference>
<dbReference type="GO" id="GO:0034599">
    <property type="term" value="P:cellular response to oxidative stress"/>
    <property type="evidence" value="ECO:0007669"/>
    <property type="project" value="TreeGrafter"/>
</dbReference>
<evidence type="ECO:0000256" key="5">
    <source>
        <dbReference type="ARBA" id="ARBA00023002"/>
    </source>
</evidence>
<evidence type="ECO:0000256" key="8">
    <source>
        <dbReference type="ARBA" id="ARBA00032824"/>
    </source>
</evidence>
<evidence type="ECO:0000259" key="12">
    <source>
        <dbReference type="PROSITE" id="PS51352"/>
    </source>
</evidence>
<keyword evidence="6" id="KW-1015">Disulfide bond</keyword>
<organism evidence="13 14">
    <name type="scientific">Rubinisphaera italica</name>
    <dbReference type="NCBI Taxonomy" id="2527969"/>
    <lineage>
        <taxon>Bacteria</taxon>
        <taxon>Pseudomonadati</taxon>
        <taxon>Planctomycetota</taxon>
        <taxon>Planctomycetia</taxon>
        <taxon>Planctomycetales</taxon>
        <taxon>Planctomycetaceae</taxon>
        <taxon>Rubinisphaera</taxon>
    </lineage>
</organism>
<comment type="caution">
    <text evidence="13">The sequence shown here is derived from an EMBL/GenBank/DDBJ whole genome shotgun (WGS) entry which is preliminary data.</text>
</comment>
<dbReference type="PANTHER" id="PTHR42801">
    <property type="entry name" value="THIOREDOXIN-DEPENDENT PEROXIDE REDUCTASE"/>
    <property type="match status" value="1"/>
</dbReference>
<dbReference type="InterPro" id="IPR036249">
    <property type="entry name" value="Thioredoxin-like_sf"/>
</dbReference>
<keyword evidence="4" id="KW-0049">Antioxidant</keyword>
<dbReference type="Pfam" id="PF00578">
    <property type="entry name" value="AhpC-TSA"/>
    <property type="match status" value="1"/>
</dbReference>
<evidence type="ECO:0000313" key="13">
    <source>
        <dbReference type="EMBL" id="TWT62814.1"/>
    </source>
</evidence>
<keyword evidence="5" id="KW-0560">Oxidoreductase</keyword>
<evidence type="ECO:0000256" key="3">
    <source>
        <dbReference type="ARBA" id="ARBA00022559"/>
    </source>
</evidence>
<keyword evidence="3" id="KW-0575">Peroxidase</keyword>
<dbReference type="InterPro" id="IPR013766">
    <property type="entry name" value="Thioredoxin_domain"/>
</dbReference>
<sequence>MDFTRCLTTILSVSLIINLQGCSGDSDDGPNPKYSTGLGDTTAVTTYNYDEVTPENIVFKDELSSNVAPPAGLEDLSFLDTTGQKVALKDLLGKKNVVLIFTQGFYGTLCPYCTTQTARLVANYEKFQELDTEILVVYPGEKSHLEEFIQAATKTEKNQVETVPFPLLLDEDLVAVDFFDIRSQSAHPSTYVIDKQGNVLLAYVGKDHTNDRPSVNRILESLKTEN</sequence>
<dbReference type="InterPro" id="IPR050924">
    <property type="entry name" value="Peroxiredoxin_BCP/PrxQ"/>
</dbReference>
<accession>A0A5C5XJ41</accession>
<evidence type="ECO:0000256" key="10">
    <source>
        <dbReference type="ARBA" id="ARBA00042639"/>
    </source>
</evidence>
<name>A0A5C5XJ41_9PLAN</name>
<dbReference type="SUPFAM" id="SSF52833">
    <property type="entry name" value="Thioredoxin-like"/>
    <property type="match status" value="1"/>
</dbReference>
<dbReference type="GO" id="GO:0005737">
    <property type="term" value="C:cytoplasm"/>
    <property type="evidence" value="ECO:0007669"/>
    <property type="project" value="TreeGrafter"/>
</dbReference>
<evidence type="ECO:0000313" key="14">
    <source>
        <dbReference type="Proteomes" id="UP000316095"/>
    </source>
</evidence>
<evidence type="ECO:0000256" key="1">
    <source>
        <dbReference type="ARBA" id="ARBA00003330"/>
    </source>
</evidence>
<feature type="domain" description="Thioredoxin" evidence="12">
    <location>
        <begin position="67"/>
        <end position="226"/>
    </location>
</feature>
<dbReference type="InterPro" id="IPR000866">
    <property type="entry name" value="AhpC/TSA"/>
</dbReference>
<dbReference type="PROSITE" id="PS51352">
    <property type="entry name" value="THIOREDOXIN_2"/>
    <property type="match status" value="1"/>
</dbReference>
<proteinExistence type="inferred from homology"/>
<protein>
    <recommendedName>
        <fullName evidence="2">thioredoxin-dependent peroxiredoxin</fullName>
        <ecNumber evidence="2">1.11.1.24</ecNumber>
    </recommendedName>
    <alternativeName>
        <fullName evidence="8">Thioredoxin peroxidase</fullName>
    </alternativeName>
    <alternativeName>
        <fullName evidence="10">Thioredoxin-dependent peroxiredoxin Bcp</fullName>
    </alternativeName>
</protein>
<dbReference type="EMBL" id="SJPG01000001">
    <property type="protein sequence ID" value="TWT62814.1"/>
    <property type="molecule type" value="Genomic_DNA"/>
</dbReference>
<gene>
    <name evidence="13" type="primary">resA_4</name>
    <name evidence="13" type="ORF">Pan54_35600</name>
</gene>
<comment type="catalytic activity">
    <reaction evidence="11">
        <text>a hydroperoxide + [thioredoxin]-dithiol = an alcohol + [thioredoxin]-disulfide + H2O</text>
        <dbReference type="Rhea" id="RHEA:62620"/>
        <dbReference type="Rhea" id="RHEA-COMP:10698"/>
        <dbReference type="Rhea" id="RHEA-COMP:10700"/>
        <dbReference type="ChEBI" id="CHEBI:15377"/>
        <dbReference type="ChEBI" id="CHEBI:29950"/>
        <dbReference type="ChEBI" id="CHEBI:30879"/>
        <dbReference type="ChEBI" id="CHEBI:35924"/>
        <dbReference type="ChEBI" id="CHEBI:50058"/>
        <dbReference type="EC" id="1.11.1.24"/>
    </reaction>
</comment>
<dbReference type="Gene3D" id="3.40.30.10">
    <property type="entry name" value="Glutaredoxin"/>
    <property type="match status" value="1"/>
</dbReference>
<dbReference type="GO" id="GO:0045454">
    <property type="term" value="P:cell redox homeostasis"/>
    <property type="evidence" value="ECO:0007669"/>
    <property type="project" value="TreeGrafter"/>
</dbReference>
<evidence type="ECO:0000256" key="6">
    <source>
        <dbReference type="ARBA" id="ARBA00023157"/>
    </source>
</evidence>
<keyword evidence="14" id="KW-1185">Reference proteome</keyword>
<evidence type="ECO:0000256" key="11">
    <source>
        <dbReference type="ARBA" id="ARBA00049091"/>
    </source>
</evidence>
<comment type="function">
    <text evidence="1">Thiol-specific peroxidase that catalyzes the reduction of hydrogen peroxide and organic hydroperoxides to water and alcohols, respectively. Plays a role in cell protection against oxidative stress by detoxifying peroxides and as sensor of hydrogen peroxide-mediated signaling events.</text>
</comment>
<evidence type="ECO:0000256" key="7">
    <source>
        <dbReference type="ARBA" id="ARBA00023284"/>
    </source>
</evidence>
<comment type="similarity">
    <text evidence="9">Belongs to the peroxiredoxin family. BCP/PrxQ subfamily.</text>
</comment>
<dbReference type="RefSeq" id="WP_146504633.1">
    <property type="nucleotide sequence ID" value="NZ_SJPG01000001.1"/>
</dbReference>